<name>A0A941IKF8_9ACTN</name>
<dbReference type="GO" id="GO:0003700">
    <property type="term" value="F:DNA-binding transcription factor activity"/>
    <property type="evidence" value="ECO:0007669"/>
    <property type="project" value="InterPro"/>
</dbReference>
<dbReference type="EMBL" id="JAGSOH010000021">
    <property type="protein sequence ID" value="MBR7826676.1"/>
    <property type="molecule type" value="Genomic_DNA"/>
</dbReference>
<dbReference type="GO" id="GO:0006950">
    <property type="term" value="P:response to stress"/>
    <property type="evidence" value="ECO:0007669"/>
    <property type="project" value="TreeGrafter"/>
</dbReference>
<dbReference type="RefSeq" id="WP_212517824.1">
    <property type="nucleotide sequence ID" value="NZ_JAGSOH010000021.1"/>
</dbReference>
<accession>A0A941IKF8</accession>
<evidence type="ECO:0000256" key="4">
    <source>
        <dbReference type="SAM" id="MobiDB-lite"/>
    </source>
</evidence>
<dbReference type="InterPro" id="IPR000835">
    <property type="entry name" value="HTH_MarR-typ"/>
</dbReference>
<dbReference type="InterPro" id="IPR036390">
    <property type="entry name" value="WH_DNA-bd_sf"/>
</dbReference>
<dbReference type="Proteomes" id="UP000676325">
    <property type="component" value="Unassembled WGS sequence"/>
</dbReference>
<keyword evidence="2" id="KW-0238">DNA-binding</keyword>
<evidence type="ECO:0000256" key="3">
    <source>
        <dbReference type="ARBA" id="ARBA00023163"/>
    </source>
</evidence>
<dbReference type="Pfam" id="PF12802">
    <property type="entry name" value="MarR_2"/>
    <property type="match status" value="1"/>
</dbReference>
<dbReference type="InterPro" id="IPR039422">
    <property type="entry name" value="MarR/SlyA-like"/>
</dbReference>
<feature type="domain" description="HTH marR-type" evidence="5">
    <location>
        <begin position="22"/>
        <end position="154"/>
    </location>
</feature>
<dbReference type="InterPro" id="IPR023187">
    <property type="entry name" value="Tscrpt_reg_MarR-type_CS"/>
</dbReference>
<dbReference type="InterPro" id="IPR036388">
    <property type="entry name" value="WH-like_DNA-bd_sf"/>
</dbReference>
<feature type="region of interest" description="Disordered" evidence="4">
    <location>
        <begin position="1"/>
        <end position="24"/>
    </location>
</feature>
<gene>
    <name evidence="6" type="ORF">KDK95_10210</name>
</gene>
<dbReference type="SUPFAM" id="SSF46785">
    <property type="entry name" value="Winged helix' DNA-binding domain"/>
    <property type="match status" value="1"/>
</dbReference>
<feature type="compositionally biased region" description="Acidic residues" evidence="4">
    <location>
        <begin position="1"/>
        <end position="10"/>
    </location>
</feature>
<keyword evidence="7" id="KW-1185">Reference proteome</keyword>
<sequence length="162" mass="17692">MEGPGDDGDDGGVRRGGASPSQWSMGRLLSTAARMVEREWNAHLAECHLTHAGLLALDALARGTHTQRSLAAACRVEEQTMRRVLERLERDGYVRRTRDGADRRRLVIEATDAGREALRSALADDVANTIVESAVTDADSLRGQLTQLVNRLSRGEDSDRTA</sequence>
<proteinExistence type="predicted"/>
<dbReference type="AlphaFoldDB" id="A0A941IKF8"/>
<reference evidence="6" key="1">
    <citation type="submission" date="2021-04" db="EMBL/GenBank/DDBJ databases">
        <title>Genome based classification of Actinospica acidithermotolerans sp. nov., an actinobacterium isolated from an Indonesian hot spring.</title>
        <authorList>
            <person name="Kusuma A.B."/>
            <person name="Putra K.E."/>
            <person name="Nafisah S."/>
            <person name="Loh J."/>
            <person name="Nouioui I."/>
            <person name="Goodfellow M."/>
        </authorList>
    </citation>
    <scope>NUCLEOTIDE SEQUENCE</scope>
    <source>
        <strain evidence="6">MGRD01-02</strain>
    </source>
</reference>
<dbReference type="SMART" id="SM00347">
    <property type="entry name" value="HTH_MARR"/>
    <property type="match status" value="1"/>
</dbReference>
<dbReference type="PANTHER" id="PTHR33164">
    <property type="entry name" value="TRANSCRIPTIONAL REGULATOR, MARR FAMILY"/>
    <property type="match status" value="1"/>
</dbReference>
<evidence type="ECO:0000313" key="6">
    <source>
        <dbReference type="EMBL" id="MBR7826676.1"/>
    </source>
</evidence>
<dbReference type="PROSITE" id="PS01117">
    <property type="entry name" value="HTH_MARR_1"/>
    <property type="match status" value="1"/>
</dbReference>
<evidence type="ECO:0000313" key="7">
    <source>
        <dbReference type="Proteomes" id="UP000676325"/>
    </source>
</evidence>
<keyword evidence="3" id="KW-0804">Transcription</keyword>
<evidence type="ECO:0000256" key="1">
    <source>
        <dbReference type="ARBA" id="ARBA00023015"/>
    </source>
</evidence>
<organism evidence="6 7">
    <name type="scientific">Actinospica acidithermotolerans</name>
    <dbReference type="NCBI Taxonomy" id="2828514"/>
    <lineage>
        <taxon>Bacteria</taxon>
        <taxon>Bacillati</taxon>
        <taxon>Actinomycetota</taxon>
        <taxon>Actinomycetes</taxon>
        <taxon>Catenulisporales</taxon>
        <taxon>Actinospicaceae</taxon>
        <taxon>Actinospica</taxon>
    </lineage>
</organism>
<dbReference type="GO" id="GO:0003677">
    <property type="term" value="F:DNA binding"/>
    <property type="evidence" value="ECO:0007669"/>
    <property type="project" value="UniProtKB-KW"/>
</dbReference>
<dbReference type="PANTHER" id="PTHR33164:SF64">
    <property type="entry name" value="TRANSCRIPTIONAL REGULATOR SLYA"/>
    <property type="match status" value="1"/>
</dbReference>
<comment type="caution">
    <text evidence="6">The sequence shown here is derived from an EMBL/GenBank/DDBJ whole genome shotgun (WGS) entry which is preliminary data.</text>
</comment>
<dbReference type="Gene3D" id="1.10.10.10">
    <property type="entry name" value="Winged helix-like DNA-binding domain superfamily/Winged helix DNA-binding domain"/>
    <property type="match status" value="1"/>
</dbReference>
<dbReference type="PROSITE" id="PS50995">
    <property type="entry name" value="HTH_MARR_2"/>
    <property type="match status" value="1"/>
</dbReference>
<evidence type="ECO:0000256" key="2">
    <source>
        <dbReference type="ARBA" id="ARBA00023125"/>
    </source>
</evidence>
<evidence type="ECO:0000259" key="5">
    <source>
        <dbReference type="PROSITE" id="PS50995"/>
    </source>
</evidence>
<keyword evidence="1" id="KW-0805">Transcription regulation</keyword>
<protein>
    <submittedName>
        <fullName evidence="6">MarR family transcriptional regulator</fullName>
    </submittedName>
</protein>